<gene>
    <name evidence="1" type="ORF">E4U42_006833</name>
</gene>
<dbReference type="AlphaFoldDB" id="A0A8K0J1V0"/>
<reference evidence="1" key="1">
    <citation type="journal article" date="2020" name="bioRxiv">
        <title>Whole genome comparisons of ergot fungi reveals the divergence and evolution of species within the genus Claviceps are the result of varying mechanisms driving genome evolution and host range expansion.</title>
        <authorList>
            <person name="Wyka S.A."/>
            <person name="Mondo S.J."/>
            <person name="Liu M."/>
            <person name="Dettman J."/>
            <person name="Nalam V."/>
            <person name="Broders K.D."/>
        </authorList>
    </citation>
    <scope>NUCLEOTIDE SEQUENCE</scope>
    <source>
        <strain evidence="1">CCC 489</strain>
    </source>
</reference>
<dbReference type="EMBL" id="SRPY01000734">
    <property type="protein sequence ID" value="KAG5918495.1"/>
    <property type="molecule type" value="Genomic_DNA"/>
</dbReference>
<comment type="caution">
    <text evidence="1">The sequence shown here is derived from an EMBL/GenBank/DDBJ whole genome shotgun (WGS) entry which is preliminary data.</text>
</comment>
<evidence type="ECO:0000313" key="1">
    <source>
        <dbReference type="EMBL" id="KAG5918495.1"/>
    </source>
</evidence>
<dbReference type="Proteomes" id="UP000811619">
    <property type="component" value="Unassembled WGS sequence"/>
</dbReference>
<sequence length="116" mass="13250">MSSGTTDAILTLAVRDLLDEGLSELVEQSTIRCDFFAAGSAAPTEPCPEQRRNEYHAAGQTHFATIKSRRRDVNERSMHCAPTIPAQIRERRLLLLLLSRWTPFNHRRCLGIYLRR</sequence>
<evidence type="ECO:0000313" key="2">
    <source>
        <dbReference type="Proteomes" id="UP000811619"/>
    </source>
</evidence>
<organism evidence="1 2">
    <name type="scientific">Claviceps africana</name>
    <dbReference type="NCBI Taxonomy" id="83212"/>
    <lineage>
        <taxon>Eukaryota</taxon>
        <taxon>Fungi</taxon>
        <taxon>Dikarya</taxon>
        <taxon>Ascomycota</taxon>
        <taxon>Pezizomycotina</taxon>
        <taxon>Sordariomycetes</taxon>
        <taxon>Hypocreomycetidae</taxon>
        <taxon>Hypocreales</taxon>
        <taxon>Clavicipitaceae</taxon>
        <taxon>Claviceps</taxon>
    </lineage>
</organism>
<accession>A0A8K0J1V0</accession>
<proteinExistence type="predicted"/>
<protein>
    <submittedName>
        <fullName evidence="1">Uncharacterized protein</fullName>
    </submittedName>
</protein>
<keyword evidence="2" id="KW-1185">Reference proteome</keyword>
<name>A0A8K0J1V0_9HYPO</name>